<dbReference type="Pfam" id="PF13087">
    <property type="entry name" value="AAA_12"/>
    <property type="match status" value="1"/>
</dbReference>
<gene>
    <name evidence="2" type="ORF">CLCOL_07860</name>
</gene>
<dbReference type="InterPro" id="IPR027417">
    <property type="entry name" value="P-loop_NTPase"/>
</dbReference>
<dbReference type="STRING" id="1121305.CLCOL_07860"/>
<dbReference type="CDD" id="cd18808">
    <property type="entry name" value="SF1_C_Upf1"/>
    <property type="match status" value="1"/>
</dbReference>
<dbReference type="InterPro" id="IPR047187">
    <property type="entry name" value="SF1_C_Upf1"/>
</dbReference>
<dbReference type="InterPro" id="IPR041679">
    <property type="entry name" value="DNA2/NAM7-like_C"/>
</dbReference>
<organism evidence="2 3">
    <name type="scientific">Clostridium colicanis DSM 13634</name>
    <dbReference type="NCBI Taxonomy" id="1121305"/>
    <lineage>
        <taxon>Bacteria</taxon>
        <taxon>Bacillati</taxon>
        <taxon>Bacillota</taxon>
        <taxon>Clostridia</taxon>
        <taxon>Eubacteriales</taxon>
        <taxon>Clostridiaceae</taxon>
        <taxon>Clostridium</taxon>
    </lineage>
</organism>
<reference evidence="2 3" key="1">
    <citation type="submission" date="2016-02" db="EMBL/GenBank/DDBJ databases">
        <title>Genome sequence of Clostridium colicanis DSM 13634.</title>
        <authorList>
            <person name="Poehlein A."/>
            <person name="Daniel R."/>
        </authorList>
    </citation>
    <scope>NUCLEOTIDE SEQUENCE [LARGE SCALE GENOMIC DNA]</scope>
    <source>
        <strain evidence="2 3">DSM 13634</strain>
    </source>
</reference>
<dbReference type="EMBL" id="LTBB01000003">
    <property type="protein sequence ID" value="KYH29555.1"/>
    <property type="molecule type" value="Genomic_DNA"/>
</dbReference>
<keyword evidence="3" id="KW-1185">Reference proteome</keyword>
<accession>A0A151APK8</accession>
<dbReference type="PATRIC" id="fig|1121305.3.peg.799"/>
<evidence type="ECO:0000313" key="2">
    <source>
        <dbReference type="EMBL" id="KYH29555.1"/>
    </source>
</evidence>
<dbReference type="AlphaFoldDB" id="A0A151APK8"/>
<proteinExistence type="predicted"/>
<name>A0A151APK8_9CLOT</name>
<dbReference type="Gene3D" id="3.40.50.300">
    <property type="entry name" value="P-loop containing nucleotide triphosphate hydrolases"/>
    <property type="match status" value="3"/>
</dbReference>
<sequence length="1054" mass="123040">MDTEEKLLKLVSYLTSVRKLTQKNEKIWSQELKRISNKMSTGGYIPSSIQALVDESYVDKDMTNVEEWENTAQNILYPLEHNDEQKEIARKLAEGFGVVVEGPTGTGKTHSIINLICHLLAHNKRILVTSERAKPLRILLDRIPKEIRPLCASVIQGDTDCIKDLDTSIDKVTERLDTDLENLDKDIKNTVRSLMECKSKHQLLNQDLEQAMAIWDKEIQYCGKKYKLLGVKVWLEENESQYSWIEDNINYNEKPLLTDAKFSRLVYLISTISKEEIYQFNEMGPILYNIPPCDELVAKIQRIMDIRRNYIGYKKAVKNWCISYNSDYDYDYIIRLLESTQRFLEDIKDSWIQNILECTKKGETVKTVLQQTILKTNYYIKKIGSIAKEISGHSVEIPKDMDVNVLVDEFNVIYNQYEQKGRVGKLFKLFHSQCQDILNKCRVDGKKIESKEQAKIAKLYIEQRSVEESMKNLWNNSMSEYGAEQIEDINLNVLTNLEDDINKIDVIINWDKKIKEKIVNLMGKIVFLDEVDWYNIDTYFKLQYGVLSIRYISEYENLKSYIGNIEKLISNVKGFEEIVKALRNMDTLLLRQSYKKIHRLKEIAPNIRELEYLLEKVNKRCPKLVQRLLNEEDRLNMLTKYKNFSIAWSWRQLSNLLEEELKKFQVENIKKNINLEKKKEACLVKGLVEKKAWFNTLSKIGESEKRSLYAWKEAVRRIETSSGKAKSNYIKLAKKEIDNFKNFMSVWIMPINKVIENFDLSQEPFDVVIIEDGNESNIFAISALIRAKKAVIVGDNRQINRETSENIRKEVQQLIDKYLHGIPHSEWFDIWTSIHSTAFRVFPSRVVLRENFRSLPEIIGFSNKVYYSDQILSPINFFKNEFLGGAVKTVKVEGERDKIKNINIKEAESLVDKIEECCKNPKYDGMTMGVISLLGDAQSEVIRKLIEQRISEKEIISRKIICGSPYLFQGDERDVIFLSMVIANNVKFAALTKEGDVRRFSLAASRARKQMWLFHSVDLEDLKQDCVRAKLLKYCIKFNQKENKLIKNNVYRIA</sequence>
<feature type="domain" description="DNA2/NAM7 helicase-like C-terminal" evidence="1">
    <location>
        <begin position="845"/>
        <end position="1014"/>
    </location>
</feature>
<dbReference type="SUPFAM" id="SSF52540">
    <property type="entry name" value="P-loop containing nucleoside triphosphate hydrolases"/>
    <property type="match status" value="1"/>
</dbReference>
<dbReference type="InterPro" id="IPR045055">
    <property type="entry name" value="DNA2/NAM7-like"/>
</dbReference>
<comment type="caution">
    <text evidence="2">The sequence shown here is derived from an EMBL/GenBank/DDBJ whole genome shotgun (WGS) entry which is preliminary data.</text>
</comment>
<dbReference type="PANTHER" id="PTHR10887">
    <property type="entry name" value="DNA2/NAM7 HELICASE FAMILY"/>
    <property type="match status" value="1"/>
</dbReference>
<protein>
    <recommendedName>
        <fullName evidence="1">DNA2/NAM7 helicase-like C-terminal domain-containing protein</fullName>
    </recommendedName>
</protein>
<dbReference type="RefSeq" id="WP_061857702.1">
    <property type="nucleotide sequence ID" value="NZ_LTBB01000003.1"/>
</dbReference>
<evidence type="ECO:0000259" key="1">
    <source>
        <dbReference type="Pfam" id="PF13087"/>
    </source>
</evidence>
<evidence type="ECO:0000313" key="3">
    <source>
        <dbReference type="Proteomes" id="UP000075374"/>
    </source>
</evidence>
<dbReference type="Proteomes" id="UP000075374">
    <property type="component" value="Unassembled WGS sequence"/>
</dbReference>